<keyword evidence="1 6" id="KW-0819">tRNA processing</keyword>
<evidence type="ECO:0000256" key="6">
    <source>
        <dbReference type="HAMAP-Rule" id="MF_00227"/>
    </source>
</evidence>
<evidence type="ECO:0000313" key="8">
    <source>
        <dbReference type="Proteomes" id="UP000245533"/>
    </source>
</evidence>
<comment type="caution">
    <text evidence="7">The sequence shown here is derived from an EMBL/GenBank/DDBJ whole genome shotgun (WGS) entry which is preliminary data.</text>
</comment>
<keyword evidence="4 6" id="KW-0378">Hydrolase</keyword>
<dbReference type="Pfam" id="PF00825">
    <property type="entry name" value="Ribonuclease_P"/>
    <property type="match status" value="1"/>
</dbReference>
<dbReference type="AlphaFoldDB" id="A0A316TM95"/>
<evidence type="ECO:0000256" key="2">
    <source>
        <dbReference type="ARBA" id="ARBA00022722"/>
    </source>
</evidence>
<evidence type="ECO:0000256" key="3">
    <source>
        <dbReference type="ARBA" id="ARBA00022759"/>
    </source>
</evidence>
<dbReference type="GO" id="GO:0042781">
    <property type="term" value="F:3'-tRNA processing endoribonuclease activity"/>
    <property type="evidence" value="ECO:0007669"/>
    <property type="project" value="TreeGrafter"/>
</dbReference>
<comment type="subunit">
    <text evidence="6">Consists of a catalytic RNA component (M1 or rnpB) and a protein subunit.</text>
</comment>
<dbReference type="EMBL" id="QGGB01000009">
    <property type="protein sequence ID" value="PWN05520.1"/>
    <property type="molecule type" value="Genomic_DNA"/>
</dbReference>
<evidence type="ECO:0000313" key="7">
    <source>
        <dbReference type="EMBL" id="PWN05520.1"/>
    </source>
</evidence>
<keyword evidence="8" id="KW-1185">Reference proteome</keyword>
<keyword evidence="2 6" id="KW-0540">Nuclease</keyword>
<dbReference type="PANTHER" id="PTHR33992:SF1">
    <property type="entry name" value="RIBONUCLEASE P PROTEIN COMPONENT"/>
    <property type="match status" value="1"/>
</dbReference>
<protein>
    <recommendedName>
        <fullName evidence="6">Ribonuclease P protein component</fullName>
        <shortName evidence="6">RNase P protein</shortName>
        <shortName evidence="6">RNaseP protein</shortName>
        <ecNumber evidence="6">3.1.26.5</ecNumber>
    </recommendedName>
    <alternativeName>
        <fullName evidence="6">Protein C5</fullName>
    </alternativeName>
</protein>
<dbReference type="GO" id="GO:0004526">
    <property type="term" value="F:ribonuclease P activity"/>
    <property type="evidence" value="ECO:0007669"/>
    <property type="project" value="UniProtKB-UniRule"/>
</dbReference>
<dbReference type="OrthoDB" id="1524972at2"/>
<dbReference type="RefSeq" id="WP_109647549.1">
    <property type="nucleotide sequence ID" value="NZ_QGGB01000009.1"/>
</dbReference>
<sequence>MKKDRNRPEPLYPDQSLPRSNILRGRNNFRRLFEKSTVLNSNSIQFRFRIYDNPDEGCKIGFSAPKKIISKATKRNRTKRLLREVYRTNQSHLSDLFNSGSFGFHGLIMARKSGLSYHEIAAEMETLMLQARKILEAYLCKNAGQSETTT</sequence>
<dbReference type="EC" id="3.1.26.5" evidence="6"/>
<comment type="function">
    <text evidence="6">RNaseP catalyzes the removal of the 5'-leader sequence from pre-tRNA to produce the mature 5'-terminus. It can also cleave other RNA substrates such as 4.5S RNA. The protein component plays an auxiliary but essential role in vivo by binding to the 5'-leader sequence and broadening the substrate specificity of the ribozyme.</text>
</comment>
<comment type="similarity">
    <text evidence="6">Belongs to the RnpA family.</text>
</comment>
<dbReference type="GO" id="GO:0001682">
    <property type="term" value="P:tRNA 5'-leader removal"/>
    <property type="evidence" value="ECO:0007669"/>
    <property type="project" value="UniProtKB-UniRule"/>
</dbReference>
<name>A0A316TM95_9BACT</name>
<dbReference type="Gene3D" id="3.30.230.10">
    <property type="match status" value="1"/>
</dbReference>
<dbReference type="PANTHER" id="PTHR33992">
    <property type="entry name" value="RIBONUCLEASE P PROTEIN COMPONENT"/>
    <property type="match status" value="1"/>
</dbReference>
<evidence type="ECO:0000256" key="1">
    <source>
        <dbReference type="ARBA" id="ARBA00022694"/>
    </source>
</evidence>
<dbReference type="InterPro" id="IPR020568">
    <property type="entry name" value="Ribosomal_Su5_D2-typ_SF"/>
</dbReference>
<dbReference type="GO" id="GO:0030677">
    <property type="term" value="C:ribonuclease P complex"/>
    <property type="evidence" value="ECO:0007669"/>
    <property type="project" value="TreeGrafter"/>
</dbReference>
<dbReference type="Proteomes" id="UP000245533">
    <property type="component" value="Unassembled WGS sequence"/>
</dbReference>
<dbReference type="HAMAP" id="MF_00227">
    <property type="entry name" value="RNase_P"/>
    <property type="match status" value="1"/>
</dbReference>
<organism evidence="7 8">
    <name type="scientific">Rhodohalobacter mucosus</name>
    <dbReference type="NCBI Taxonomy" id="2079485"/>
    <lineage>
        <taxon>Bacteria</taxon>
        <taxon>Pseudomonadati</taxon>
        <taxon>Balneolota</taxon>
        <taxon>Balneolia</taxon>
        <taxon>Balneolales</taxon>
        <taxon>Balneolaceae</taxon>
        <taxon>Rhodohalobacter</taxon>
    </lineage>
</organism>
<reference evidence="7 8" key="1">
    <citation type="submission" date="2018-05" db="EMBL/GenBank/DDBJ databases">
        <title>Rhodohalobacter halophilus gen. nov., sp. nov., a moderately halophilic member of the family Balneolaceae.</title>
        <authorList>
            <person name="Liu Z.-W."/>
        </authorList>
    </citation>
    <scope>NUCLEOTIDE SEQUENCE [LARGE SCALE GENOMIC DNA]</scope>
    <source>
        <strain evidence="7 8">8A47</strain>
    </source>
</reference>
<gene>
    <name evidence="6" type="primary">rnpA</name>
    <name evidence="7" type="ORF">DDZ15_13010</name>
</gene>
<evidence type="ECO:0000256" key="4">
    <source>
        <dbReference type="ARBA" id="ARBA00022801"/>
    </source>
</evidence>
<comment type="catalytic activity">
    <reaction evidence="6">
        <text>Endonucleolytic cleavage of RNA, removing 5'-extranucleotides from tRNA precursor.</text>
        <dbReference type="EC" id="3.1.26.5"/>
    </reaction>
</comment>
<proteinExistence type="inferred from homology"/>
<keyword evidence="3 6" id="KW-0255">Endonuclease</keyword>
<dbReference type="GO" id="GO:0000049">
    <property type="term" value="F:tRNA binding"/>
    <property type="evidence" value="ECO:0007669"/>
    <property type="project" value="UniProtKB-UniRule"/>
</dbReference>
<dbReference type="InterPro" id="IPR000100">
    <property type="entry name" value="RNase_P"/>
</dbReference>
<dbReference type="SUPFAM" id="SSF54211">
    <property type="entry name" value="Ribosomal protein S5 domain 2-like"/>
    <property type="match status" value="1"/>
</dbReference>
<accession>A0A316TM95</accession>
<keyword evidence="5 6" id="KW-0694">RNA-binding</keyword>
<dbReference type="InterPro" id="IPR014721">
    <property type="entry name" value="Ribsml_uS5_D2-typ_fold_subgr"/>
</dbReference>
<evidence type="ECO:0000256" key="5">
    <source>
        <dbReference type="ARBA" id="ARBA00022884"/>
    </source>
</evidence>